<comment type="caution">
    <text evidence="7">The sequence shown here is derived from an EMBL/GenBank/DDBJ whole genome shotgun (WGS) entry which is preliminary data.</text>
</comment>
<reference evidence="7" key="1">
    <citation type="submission" date="2021-07" db="EMBL/GenBank/DDBJ databases">
        <authorList>
            <person name="Durling M."/>
        </authorList>
    </citation>
    <scope>NUCLEOTIDE SEQUENCE</scope>
</reference>
<dbReference type="InterPro" id="IPR056842">
    <property type="entry name" value="THADA-like_TPR_C"/>
</dbReference>
<dbReference type="OrthoDB" id="73997at2759"/>
<dbReference type="GO" id="GO:0005829">
    <property type="term" value="C:cytosol"/>
    <property type="evidence" value="ECO:0007669"/>
    <property type="project" value="TreeGrafter"/>
</dbReference>
<evidence type="ECO:0000256" key="2">
    <source>
        <dbReference type="ARBA" id="ARBA00022694"/>
    </source>
</evidence>
<comment type="similarity">
    <text evidence="1">Belongs to the THADA family.</text>
</comment>
<dbReference type="PANTHER" id="PTHR14387:SF0">
    <property type="entry name" value="DUF2428 DOMAIN-CONTAINING PROTEIN"/>
    <property type="match status" value="1"/>
</dbReference>
<feature type="compositionally biased region" description="Low complexity" evidence="3">
    <location>
        <begin position="1"/>
        <end position="25"/>
    </location>
</feature>
<evidence type="ECO:0000256" key="1">
    <source>
        <dbReference type="ARBA" id="ARBA00010409"/>
    </source>
</evidence>
<dbReference type="Pfam" id="PF26523">
    <property type="entry name" value="Trm732_C"/>
    <property type="match status" value="1"/>
</dbReference>
<protein>
    <recommendedName>
        <fullName evidence="9">DUF2428 domain-containing protein</fullName>
    </recommendedName>
</protein>
<organism evidence="7 8">
    <name type="scientific">Hymenoscyphus fraxineus</name>
    <dbReference type="NCBI Taxonomy" id="746836"/>
    <lineage>
        <taxon>Eukaryota</taxon>
        <taxon>Fungi</taxon>
        <taxon>Dikarya</taxon>
        <taxon>Ascomycota</taxon>
        <taxon>Pezizomycotina</taxon>
        <taxon>Leotiomycetes</taxon>
        <taxon>Helotiales</taxon>
        <taxon>Helotiaceae</taxon>
        <taxon>Hymenoscyphus</taxon>
    </lineage>
</organism>
<dbReference type="InterPro" id="IPR056843">
    <property type="entry name" value="THADA-like_TPR"/>
</dbReference>
<dbReference type="Pfam" id="PF25151">
    <property type="entry name" value="TPR_Trm732_C"/>
    <property type="match status" value="1"/>
</dbReference>
<accession>A0A9N9PM99</accession>
<dbReference type="Pfam" id="PF25150">
    <property type="entry name" value="TPR_Trm732"/>
    <property type="match status" value="1"/>
</dbReference>
<evidence type="ECO:0008006" key="9">
    <source>
        <dbReference type="Google" id="ProtNLM"/>
    </source>
</evidence>
<sequence length="1720" mass="192553">MADIATTNATTDATTDADPASKATTQIESQAPSDERLLVKWLEKQSTSTQIILAEKKIQELLQQASQPRHASGKACLKLCYFVEQCTKSSSRSIQDVAFSKETSLGLFNFYVEWNEKSQARSMRQVLELISSLLAQNPNTEISSCVKAVIFQQTFPLITREAAHPLVKPSFKSLECLLGKGTVLPEELFSAYELYDSRNDATYPIEKDSELIIQSWDSFVSVVFYWLGPADVSAAAGKFLVTLLKTLRTKSGVNLSPSLDHSNLWQRWIRDGLAKNLHALENVKNYLFSPLFKLDRQGSLAFLQDLNQKKPISTIHSGDIDSHALVQLAAIDAGKKAGLIQEPSSIRPEETKSKKLGESIILDEEAIGSLLANASDTIRSLAFSVLTSSFSSTRPFSPAVLDILRPNMGLLYADTDAKFRNEVLSNTKHLIERLRGATALLAREIEQCSFKISHGDPLNSALLAKEKTVLHATQELFSKHQKFLEWYVNFLLGELIPTSSYQRHIMALRAIHILLHSRLQGPGSALSSIPVPANSTTWPFSLQFFNARSMRLLLDLLMDPFEDVRSTAADILRLSDRINFMKVGAQDDKKSLQDLSNGGSFPTVEIMQDTKWVVSVCDQPLTLLTDFISKVEEASKRTGRADYADGVARSYKILYDLQSSLDARLQLIDGLVKRVDEKVSMAEKDLALAVLEAPTHGDFAALSLVSNIADLSLDYQASAVDQSAQWEKWANLQLQMVSISSRIWEAVKEVLCNDSPEGNLPDGIEDVDMIDTKDVLSYSFRAVHGSSLLLNILSSNLKQHWPEGLSATIYETFNAIANLSFTQLSCLRHRGAFSTVANTFDACCKLSHSKVLKKYASIATDASLPTPALQAQTQLLPLDQLIDAWWQRALQAIDTQSSSTRRSAGLPALMTSIMSAMDLNSHLRQLVEKSREDATTEASRVHLLNSIRETFKDPSCNSRLEPHVIVDCFKLATENFTSKAYPLRNCGLLLFQALANHILGAENKFEAARGWEGEGTKVSFAKYPGLLEVLLGGLHVFWTGSQRADKQATQGLFPVLDVIRRGGVPREHLHRFKQLILTHMQSNEWHVREISAKAFVAITPRADWQLAIQELFARRNRSTDISNNREHGVLLTIELVLRREIESTTVFNPDEIYDYIEQVNAIFRKYYHELPKSECPSVRQKELEAGNLILQLLILRTRMNKGRDQDGKLWIPSDLKGLDEDLDSTVDYSDPAIAIRGVYLAYLRGKVHELKRVMERSYQGSEASALTALDVASSIWAVNYERDWLDLLLVYKAVLHWDDISGGWCYSAANSAAVQARALRNINDLLDGRSSTTFSRETLREDPRACEYLKEVTGYLTPLSYIATHIYWVPDLVNQYSILKGHLLGAQILSGGLPGQERSLMAFANAADSNLSQNNAVDTRYAWTVALRNVVKWDVYHGLIDGDETLLPILIVIYKALNDDDDAVRFLAASAVEELTKQNITPLAAADILLQYIGKHYSRSSTFAHNIVEHVTGRGLLILPRQASREFDLASHFRKSMMPDNSLFVEERQNLWVDPVRECRRWYDQWRALPVNSDGIVLGRLVKFATSGFQLMTDQLLLEGDGPHGWTFKYNVFSLCLSIITSANIVLTACNENRHEGHITEEQRTDMMSAIQEFVEQADKSSLHPEIFYQLLGPEAVSSNKLDELMPWPFGRLLGEHVYLRGPNVYSNHSATKPPPHKIT</sequence>
<name>A0A9N9PM99_9HELO</name>
<keyword evidence="8" id="KW-1185">Reference proteome</keyword>
<feature type="region of interest" description="Disordered" evidence="3">
    <location>
        <begin position="1"/>
        <end position="29"/>
    </location>
</feature>
<evidence type="ECO:0000313" key="8">
    <source>
        <dbReference type="Proteomes" id="UP000696280"/>
    </source>
</evidence>
<dbReference type="InterPro" id="IPR051954">
    <property type="entry name" value="tRNA_methyltransferase_THADA"/>
</dbReference>
<dbReference type="PANTHER" id="PTHR14387">
    <property type="entry name" value="THADA/DEATH RECEPTOR INTERACTING PROTEIN"/>
    <property type="match status" value="1"/>
</dbReference>
<dbReference type="Pfam" id="PF10350">
    <property type="entry name" value="DUF2428"/>
    <property type="match status" value="1"/>
</dbReference>
<keyword evidence="2" id="KW-0819">tRNA processing</keyword>
<feature type="domain" description="DUF2428" evidence="4">
    <location>
        <begin position="732"/>
        <end position="981"/>
    </location>
</feature>
<proteinExistence type="inferred from homology"/>
<gene>
    <name evidence="7" type="ORF">HYFRA_00001816</name>
</gene>
<dbReference type="SUPFAM" id="SSF48371">
    <property type="entry name" value="ARM repeat"/>
    <property type="match status" value="1"/>
</dbReference>
<dbReference type="EMBL" id="CAJVRL010000001">
    <property type="protein sequence ID" value="CAG8948695.1"/>
    <property type="molecule type" value="Genomic_DNA"/>
</dbReference>
<evidence type="ECO:0000259" key="4">
    <source>
        <dbReference type="Pfam" id="PF10350"/>
    </source>
</evidence>
<dbReference type="GO" id="GO:0030488">
    <property type="term" value="P:tRNA methylation"/>
    <property type="evidence" value="ECO:0007669"/>
    <property type="project" value="TreeGrafter"/>
</dbReference>
<feature type="domain" description="tRNA (32-2'-O)-methyltransferase regulator THADA-like TPR repeats region" evidence="5">
    <location>
        <begin position="263"/>
        <end position="565"/>
    </location>
</feature>
<evidence type="ECO:0000313" key="7">
    <source>
        <dbReference type="EMBL" id="CAG8948695.1"/>
    </source>
</evidence>
<feature type="domain" description="tRNA (32-2'-O)-methyltransferase regulator THADA-like C-terminal TPR repeats region" evidence="6">
    <location>
        <begin position="984"/>
        <end position="1134"/>
    </location>
</feature>
<evidence type="ECO:0000256" key="3">
    <source>
        <dbReference type="SAM" id="MobiDB-lite"/>
    </source>
</evidence>
<dbReference type="Proteomes" id="UP000696280">
    <property type="component" value="Unassembled WGS sequence"/>
</dbReference>
<evidence type="ECO:0000259" key="5">
    <source>
        <dbReference type="Pfam" id="PF25150"/>
    </source>
</evidence>
<dbReference type="InterPro" id="IPR016024">
    <property type="entry name" value="ARM-type_fold"/>
</dbReference>
<dbReference type="InterPro" id="IPR019442">
    <property type="entry name" value="THADA/TRM732_DUF2428"/>
</dbReference>
<evidence type="ECO:0000259" key="6">
    <source>
        <dbReference type="Pfam" id="PF25151"/>
    </source>
</evidence>